<proteinExistence type="predicted"/>
<organism evidence="3 5">
    <name type="scientific">Pseudomonas congelans</name>
    <dbReference type="NCBI Taxonomy" id="200452"/>
    <lineage>
        <taxon>Bacteria</taxon>
        <taxon>Pseudomonadati</taxon>
        <taxon>Pseudomonadota</taxon>
        <taxon>Gammaproteobacteria</taxon>
        <taxon>Pseudomonadales</taxon>
        <taxon>Pseudomonadaceae</taxon>
        <taxon>Pseudomonas</taxon>
    </lineage>
</organism>
<name>A0A0P9RPN6_9PSED</name>
<evidence type="ECO:0000313" key="6">
    <source>
        <dbReference type="Proteomes" id="UP000183042"/>
    </source>
</evidence>
<dbReference type="AlphaFoldDB" id="A0A0P9RPN6"/>
<evidence type="ECO:0000313" key="4">
    <source>
        <dbReference type="EMBL" id="SDO45078.1"/>
    </source>
</evidence>
<dbReference type="EMBL" id="FNJH01000001">
    <property type="protein sequence ID" value="SDO45078.1"/>
    <property type="molecule type" value="Genomic_DNA"/>
</dbReference>
<dbReference type="EMBL" id="LJQB01000027">
    <property type="protein sequence ID" value="KPW86308.1"/>
    <property type="molecule type" value="Genomic_DNA"/>
</dbReference>
<dbReference type="Proteomes" id="UP000050411">
    <property type="component" value="Unassembled WGS sequence"/>
</dbReference>
<dbReference type="Gene3D" id="1.25.40.590">
    <property type="entry name" value="Type IV / VI secretion system, DotU"/>
    <property type="match status" value="1"/>
</dbReference>
<dbReference type="PANTHER" id="PTHR38033">
    <property type="entry name" value="MEMBRANE PROTEIN-RELATED"/>
    <property type="match status" value="1"/>
</dbReference>
<evidence type="ECO:0000259" key="2">
    <source>
        <dbReference type="Pfam" id="PF09850"/>
    </source>
</evidence>
<dbReference type="Proteomes" id="UP000183042">
    <property type="component" value="Unassembled WGS sequence"/>
</dbReference>
<dbReference type="GeneID" id="65073672"/>
<protein>
    <submittedName>
        <fullName evidence="3">Type VI secretion protein DotU</fullName>
    </submittedName>
    <submittedName>
        <fullName evidence="4">Type VI secretion system protein ImpK</fullName>
    </submittedName>
</protein>
<comment type="caution">
    <text evidence="3">The sequence shown here is derived from an EMBL/GenBank/DDBJ whole genome shotgun (WGS) entry which is preliminary data.</text>
</comment>
<feature type="transmembrane region" description="Helical" evidence="1">
    <location>
        <begin position="213"/>
        <end position="232"/>
    </location>
</feature>
<keyword evidence="1" id="KW-0472">Membrane</keyword>
<gene>
    <name evidence="3" type="ORF">ALO92_02212</name>
    <name evidence="4" type="ORF">SAMN05216596_101414</name>
</gene>
<dbReference type="Pfam" id="PF09850">
    <property type="entry name" value="DotU"/>
    <property type="match status" value="1"/>
</dbReference>
<reference evidence="4 6" key="2">
    <citation type="submission" date="2016-10" db="EMBL/GenBank/DDBJ databases">
        <authorList>
            <person name="Varghese N."/>
            <person name="Submissions S."/>
        </authorList>
    </citation>
    <scope>NUCLEOTIDE SEQUENCE [LARGE SCALE GENOMIC DNA]</scope>
    <source>
        <strain evidence="4 6">DSM 14939</strain>
    </source>
</reference>
<keyword evidence="1" id="KW-0812">Transmembrane</keyword>
<feature type="domain" description="Type IV / VI secretion system DotU" evidence="2">
    <location>
        <begin position="74"/>
        <end position="227"/>
    </location>
</feature>
<keyword evidence="6" id="KW-1185">Reference proteome</keyword>
<dbReference type="InterPro" id="IPR017732">
    <property type="entry name" value="T4/T6SS_DotU"/>
</dbReference>
<accession>A0A0P9RPN6</accession>
<reference evidence="3 5" key="1">
    <citation type="submission" date="2015-09" db="EMBL/GenBank/DDBJ databases">
        <title>Genome announcement of multiple Pseudomonas syringae strains.</title>
        <authorList>
            <person name="Thakur S."/>
            <person name="Wang P.W."/>
            <person name="Gong Y."/>
            <person name="Weir B.S."/>
            <person name="Guttman D.S."/>
        </authorList>
    </citation>
    <scope>NUCLEOTIDE SEQUENCE [LARGE SCALE GENOMIC DNA]</scope>
    <source>
        <strain evidence="3 5">ICMP19117</strain>
    </source>
</reference>
<evidence type="ECO:0000313" key="3">
    <source>
        <dbReference type="EMBL" id="KPW86308.1"/>
    </source>
</evidence>
<dbReference type="PANTHER" id="PTHR38033:SF1">
    <property type="entry name" value="DOTU FAMILY TYPE IV_VI SECRETION SYSTEM PROTEIN"/>
    <property type="match status" value="1"/>
</dbReference>
<dbReference type="InterPro" id="IPR038522">
    <property type="entry name" value="T4/T6SS_DotU_sf"/>
</dbReference>
<evidence type="ECO:0000313" key="5">
    <source>
        <dbReference type="Proteomes" id="UP000050411"/>
    </source>
</evidence>
<dbReference type="PATRIC" id="fig|200452.3.peg.2685"/>
<dbReference type="NCBIfam" id="TIGR03349">
    <property type="entry name" value="IV_VI_DotU"/>
    <property type="match status" value="1"/>
</dbReference>
<dbReference type="RefSeq" id="WP_054992985.1">
    <property type="nucleotide sequence ID" value="NZ_FNJH01000001.1"/>
</dbReference>
<evidence type="ECO:0000256" key="1">
    <source>
        <dbReference type="SAM" id="Phobius"/>
    </source>
</evidence>
<keyword evidence="1" id="KW-1133">Transmembrane helix</keyword>
<sequence>MPEGNAVARSRAVQEAPLSHAFRQAWQEWLSAWRELDKSVEDTGKLVDTVVELSTRITRRLWRNAFASVGDSATLQMKAMVYAFVALLDETLLFADWSGQGAWQEKPLESRLYASRQAGQRVPLEIKRLLDEQAPTSRDLGNVYLLCLILGFQGHLRGERGRTLHEKWRNALYTFTRQREPEFANVSQQLTEPASAAPRTRVLHQSMPDGMRLALIILLATVLLIGVGHLLWRDIGQRLEPALNPGSTASSTEQPQ</sequence>